<dbReference type="PANTHER" id="PTHR23418">
    <property type="entry name" value="ACIREDUCTONE DIOXYGENASE"/>
    <property type="match status" value="1"/>
</dbReference>
<dbReference type="InterPro" id="IPR004313">
    <property type="entry name" value="ARD"/>
</dbReference>
<organism evidence="2 3">
    <name type="scientific">Wuchereria bancrofti</name>
    <dbReference type="NCBI Taxonomy" id="6293"/>
    <lineage>
        <taxon>Eukaryota</taxon>
        <taxon>Metazoa</taxon>
        <taxon>Ecdysozoa</taxon>
        <taxon>Nematoda</taxon>
        <taxon>Chromadorea</taxon>
        <taxon>Rhabditida</taxon>
        <taxon>Spirurina</taxon>
        <taxon>Spiruromorpha</taxon>
        <taxon>Filarioidea</taxon>
        <taxon>Onchocercidae</taxon>
        <taxon>Wuchereria</taxon>
    </lineage>
</organism>
<feature type="chain" id="PRO_5042025260" evidence="1">
    <location>
        <begin position="21"/>
        <end position="131"/>
    </location>
</feature>
<dbReference type="InterPro" id="IPR011051">
    <property type="entry name" value="RmlC_Cupin_sf"/>
</dbReference>
<dbReference type="Pfam" id="PF03079">
    <property type="entry name" value="ARD"/>
    <property type="match status" value="1"/>
</dbReference>
<dbReference type="WBParaSite" id="mrna-Wban_06532">
    <property type="protein sequence ID" value="mrna-Wban_06532"/>
    <property type="gene ID" value="Wban_06532"/>
</dbReference>
<sequence length="131" mass="15393">MKFPELLLIIFFFFLHVNIADQVSMSKRIALLKKGRKLTKEDVYTLNARSIADFDDKIEELFEETQLNNEMAVLVIGGSAYYDVEDECDNWLRILCEYGDLLIIPAGKLHRFTTTTENFVKMRRFFKADKR</sequence>
<reference evidence="3" key="3">
    <citation type="submission" date="2024-02" db="UniProtKB">
        <authorList>
            <consortium name="WormBaseParasite"/>
        </authorList>
    </citation>
    <scope>IDENTIFICATION</scope>
    <source>
        <strain evidence="3">pt0022</strain>
    </source>
</reference>
<dbReference type="GO" id="GO:0006555">
    <property type="term" value="P:methionine metabolic process"/>
    <property type="evidence" value="ECO:0007669"/>
    <property type="project" value="TreeGrafter"/>
</dbReference>
<evidence type="ECO:0000313" key="3">
    <source>
        <dbReference type="WBParaSite" id="mrna-Wban_06532"/>
    </source>
</evidence>
<reference evidence="2" key="1">
    <citation type="submission" date="2015-03" db="EMBL/GenBank/DDBJ databases">
        <title>Wuchereria bancrofti Genome Sequencing Papua New Guinea Strain.</title>
        <authorList>
            <person name="Small S.T."/>
            <person name="Serre D."/>
            <person name="Zimmerman P.A."/>
        </authorList>
    </citation>
    <scope>NUCLEOTIDE SEQUENCE [LARGE SCALE GENOMIC DNA]</scope>
    <source>
        <strain evidence="2">pt0022</strain>
    </source>
</reference>
<proteinExistence type="predicted"/>
<feature type="signal peptide" evidence="1">
    <location>
        <begin position="1"/>
        <end position="20"/>
    </location>
</feature>
<evidence type="ECO:0000256" key="1">
    <source>
        <dbReference type="SAM" id="SignalP"/>
    </source>
</evidence>
<name>A0AAF5PWZ3_WUCBA</name>
<dbReference type="Proteomes" id="UP000093561">
    <property type="component" value="Unassembled WGS sequence"/>
</dbReference>
<dbReference type="InterPro" id="IPR014710">
    <property type="entry name" value="RmlC-like_jellyroll"/>
</dbReference>
<dbReference type="AlphaFoldDB" id="A0AAF5PWZ3"/>
<accession>A0AAF5PWZ3</accession>
<reference evidence="2" key="2">
    <citation type="journal article" date="2016" name="Mol. Ecol.">
        <title>Population genomics of the filarial nematode parasite Wuchereria bancrofti from mosquitoes.</title>
        <authorList>
            <person name="Small S.T."/>
            <person name="Reimer L.J."/>
            <person name="Tisch D.J."/>
            <person name="King C.L."/>
            <person name="Christensen B.M."/>
            <person name="Siba P.M."/>
            <person name="Kazura J.W."/>
            <person name="Serre D."/>
            <person name="Zimmerman P.A."/>
        </authorList>
    </citation>
    <scope>NUCLEOTIDE SEQUENCE</scope>
    <source>
        <strain evidence="2">pt0022</strain>
    </source>
</reference>
<dbReference type="PANTHER" id="PTHR23418:SF1">
    <property type="entry name" value="INACTIVE ACIREDUCTONE DIOXYGENASE 2-RELATED"/>
    <property type="match status" value="1"/>
</dbReference>
<keyword evidence="1" id="KW-0732">Signal</keyword>
<dbReference type="SUPFAM" id="SSF51182">
    <property type="entry name" value="RmlC-like cupins"/>
    <property type="match status" value="1"/>
</dbReference>
<protein>
    <submittedName>
        <fullName evidence="3">Uncharacterized protein</fullName>
    </submittedName>
</protein>
<evidence type="ECO:0000313" key="2">
    <source>
        <dbReference type="Proteomes" id="UP000093561"/>
    </source>
</evidence>
<dbReference type="Gene3D" id="2.60.120.10">
    <property type="entry name" value="Jelly Rolls"/>
    <property type="match status" value="1"/>
</dbReference>
<dbReference type="GO" id="GO:0010309">
    <property type="term" value="F:acireductone dioxygenase [iron(II)-requiring] activity"/>
    <property type="evidence" value="ECO:0007669"/>
    <property type="project" value="InterPro"/>
</dbReference>